<dbReference type="Pfam" id="PF00400">
    <property type="entry name" value="WD40"/>
    <property type="match status" value="5"/>
</dbReference>
<feature type="compositionally biased region" description="Acidic residues" evidence="12">
    <location>
        <begin position="1"/>
        <end position="12"/>
    </location>
</feature>
<evidence type="ECO:0000256" key="5">
    <source>
        <dbReference type="ARBA" id="ARBA00022737"/>
    </source>
</evidence>
<dbReference type="InterPro" id="IPR032847">
    <property type="entry name" value="PRPF17"/>
</dbReference>
<proteinExistence type="predicted"/>
<evidence type="ECO:0000256" key="1">
    <source>
        <dbReference type="ARBA" id="ARBA00004123"/>
    </source>
</evidence>
<dbReference type="Gene3D" id="2.130.10.10">
    <property type="entry name" value="YVTN repeat-like/Quinoprotein amine dehydrogenase"/>
    <property type="match status" value="1"/>
</dbReference>
<feature type="repeat" description="WD" evidence="11">
    <location>
        <begin position="544"/>
        <end position="577"/>
    </location>
</feature>
<dbReference type="GO" id="GO:0003729">
    <property type="term" value="F:mRNA binding"/>
    <property type="evidence" value="ECO:0007669"/>
    <property type="project" value="TreeGrafter"/>
</dbReference>
<dbReference type="PROSITE" id="PS50294">
    <property type="entry name" value="WD_REPEATS_REGION"/>
    <property type="match status" value="4"/>
</dbReference>
<sequence>MDILADYDDSDNEGGKPIRKVLQPPVVKPDSAATETITSLPIKSTGMEMAPAVLTKSAIQTIPVADISKKELSYNPKFEELFQPEAGPSNPFKSARQVAQKNTLAGYVEPAHVNAFHFEREIRCFDTLGYARNPTADGNNDFVGENKAEAKKNDGASLFDVKKTGGQKRKRVYNYDAGDVEGYTGPWANYVDQVLVSQPDEALQKEMDEIVKKRQKNSKKGMRKAMEEQGNVEETSTFHLKESTDYQGRSFLHVPTFTGVNLKEDYIPDRCYIPKKQIHTYKGHNKGVNHVKWFPKSAHLFLSCAMDCKVKLWEVYGKQNIVRTYSGHRMPVRDIAFDWDGHAFASGSFDRFIKLWDTETGQVKQRLTNGHPPVCLKFHPDEDKRYMLMGGMQNKKIVQWDVRSGDVVQEYDRHLGPVNTITFFDKNRRFVSTSDDKSLRIWEWEIPVDTKLIQNVGLQSIPSMTKSPTDKWIIGQSMDNRIVLFQLIDDKLRFARKKAFRGHNAAGYACQIDFSPDMSFVTSGDADGKIFIWDWRTHKVVARWKAHSQTCISVQWHPHEKSKMISASWDGDIKMWN</sequence>
<dbReference type="EMBL" id="CATQJA010002653">
    <property type="protein sequence ID" value="CAJ0578217.1"/>
    <property type="molecule type" value="Genomic_DNA"/>
</dbReference>
<evidence type="ECO:0000313" key="13">
    <source>
        <dbReference type="EMBL" id="CAJ0578217.1"/>
    </source>
</evidence>
<keyword evidence="7" id="KW-0539">Nucleus</keyword>
<evidence type="ECO:0000256" key="4">
    <source>
        <dbReference type="ARBA" id="ARBA00022728"/>
    </source>
</evidence>
<dbReference type="GO" id="GO:0000398">
    <property type="term" value="P:mRNA splicing, via spliceosome"/>
    <property type="evidence" value="ECO:0007669"/>
    <property type="project" value="InterPro"/>
</dbReference>
<feature type="repeat" description="WD" evidence="11">
    <location>
        <begin position="325"/>
        <end position="366"/>
    </location>
</feature>
<dbReference type="GO" id="GO:0071013">
    <property type="term" value="C:catalytic step 2 spliceosome"/>
    <property type="evidence" value="ECO:0007669"/>
    <property type="project" value="InterPro"/>
</dbReference>
<organism evidence="13 14">
    <name type="scientific">Mesorhabditis spiculigera</name>
    <dbReference type="NCBI Taxonomy" id="96644"/>
    <lineage>
        <taxon>Eukaryota</taxon>
        <taxon>Metazoa</taxon>
        <taxon>Ecdysozoa</taxon>
        <taxon>Nematoda</taxon>
        <taxon>Chromadorea</taxon>
        <taxon>Rhabditida</taxon>
        <taxon>Rhabditina</taxon>
        <taxon>Rhabditomorpha</taxon>
        <taxon>Rhabditoidea</taxon>
        <taxon>Rhabditidae</taxon>
        <taxon>Mesorhabditinae</taxon>
        <taxon>Mesorhabditis</taxon>
    </lineage>
</organism>
<feature type="region of interest" description="Disordered" evidence="12">
    <location>
        <begin position="1"/>
        <end position="21"/>
    </location>
</feature>
<dbReference type="InterPro" id="IPR015943">
    <property type="entry name" value="WD40/YVTN_repeat-like_dom_sf"/>
</dbReference>
<reference evidence="13" key="1">
    <citation type="submission" date="2023-06" db="EMBL/GenBank/DDBJ databases">
        <authorList>
            <person name="Delattre M."/>
        </authorList>
    </citation>
    <scope>NUCLEOTIDE SEQUENCE</scope>
    <source>
        <strain evidence="13">AF72</strain>
    </source>
</reference>
<evidence type="ECO:0000256" key="9">
    <source>
        <dbReference type="ARBA" id="ARBA00075265"/>
    </source>
</evidence>
<evidence type="ECO:0000256" key="7">
    <source>
        <dbReference type="ARBA" id="ARBA00023242"/>
    </source>
</evidence>
<dbReference type="InterPro" id="IPR036322">
    <property type="entry name" value="WD40_repeat_dom_sf"/>
</dbReference>
<feature type="repeat" description="WD" evidence="11">
    <location>
        <begin position="512"/>
        <end position="543"/>
    </location>
</feature>
<feature type="repeat" description="WD" evidence="11">
    <location>
        <begin position="411"/>
        <end position="443"/>
    </location>
</feature>
<keyword evidence="14" id="KW-1185">Reference proteome</keyword>
<keyword evidence="2 11" id="KW-0853">WD repeat</keyword>
<dbReference type="Proteomes" id="UP001177023">
    <property type="component" value="Unassembled WGS sequence"/>
</dbReference>
<keyword evidence="3" id="KW-0507">mRNA processing</keyword>
<dbReference type="PROSITE" id="PS50082">
    <property type="entry name" value="WD_REPEATS_2"/>
    <property type="match status" value="5"/>
</dbReference>
<feature type="region of interest" description="Disordered" evidence="12">
    <location>
        <begin position="215"/>
        <end position="236"/>
    </location>
</feature>
<comment type="caution">
    <text evidence="13">The sequence shown here is derived from an EMBL/GenBank/DDBJ whole genome shotgun (WGS) entry which is preliminary data.</text>
</comment>
<dbReference type="SMART" id="SM00320">
    <property type="entry name" value="WD40"/>
    <property type="match status" value="6"/>
</dbReference>
<dbReference type="FunFam" id="2.130.10.10:FF:000034">
    <property type="entry name" value="Pre-mRNA-processing factor 17, putative"/>
    <property type="match status" value="1"/>
</dbReference>
<evidence type="ECO:0000313" key="14">
    <source>
        <dbReference type="Proteomes" id="UP001177023"/>
    </source>
</evidence>
<accession>A0AA36D1L8</accession>
<keyword evidence="5" id="KW-0677">Repeat</keyword>
<keyword evidence="6" id="KW-0508">mRNA splicing</keyword>
<evidence type="ECO:0000256" key="6">
    <source>
        <dbReference type="ARBA" id="ARBA00023187"/>
    </source>
</evidence>
<protein>
    <recommendedName>
        <fullName evidence="8">Pre-mRNA-processing factor 17</fullName>
    </recommendedName>
    <alternativeName>
        <fullName evidence="10">Cell division cycle 40 homolog</fullName>
    </alternativeName>
    <alternativeName>
        <fullName evidence="9">PRP17 homolog</fullName>
    </alternativeName>
</protein>
<evidence type="ECO:0000256" key="10">
    <source>
        <dbReference type="ARBA" id="ARBA00076678"/>
    </source>
</evidence>
<keyword evidence="4" id="KW-0747">Spliceosome</keyword>
<comment type="subcellular location">
    <subcellularLocation>
        <location evidence="1">Nucleus</location>
    </subcellularLocation>
</comment>
<dbReference type="PANTHER" id="PTHR43979:SF1">
    <property type="entry name" value="PRE-MRNA-PROCESSING FACTOR 17"/>
    <property type="match status" value="1"/>
</dbReference>
<feature type="repeat" description="WD" evidence="11">
    <location>
        <begin position="281"/>
        <end position="323"/>
    </location>
</feature>
<gene>
    <name evidence="13" type="ORF">MSPICULIGERA_LOCUS16478</name>
</gene>
<evidence type="ECO:0000256" key="2">
    <source>
        <dbReference type="ARBA" id="ARBA00022574"/>
    </source>
</evidence>
<dbReference type="AlphaFoldDB" id="A0AA36D1L8"/>
<evidence type="ECO:0000256" key="12">
    <source>
        <dbReference type="SAM" id="MobiDB-lite"/>
    </source>
</evidence>
<evidence type="ECO:0000256" key="11">
    <source>
        <dbReference type="PROSITE-ProRule" id="PRU00221"/>
    </source>
</evidence>
<feature type="non-terminal residue" evidence="13">
    <location>
        <position position="577"/>
    </location>
</feature>
<evidence type="ECO:0000256" key="8">
    <source>
        <dbReference type="ARBA" id="ARBA00068146"/>
    </source>
</evidence>
<evidence type="ECO:0000256" key="3">
    <source>
        <dbReference type="ARBA" id="ARBA00022664"/>
    </source>
</evidence>
<name>A0AA36D1L8_9BILA</name>
<dbReference type="PANTHER" id="PTHR43979">
    <property type="entry name" value="PRE-MRNA-PROCESSING FACTOR 17"/>
    <property type="match status" value="1"/>
</dbReference>
<dbReference type="CDD" id="cd00200">
    <property type="entry name" value="WD40"/>
    <property type="match status" value="1"/>
</dbReference>
<dbReference type="SUPFAM" id="SSF50978">
    <property type="entry name" value="WD40 repeat-like"/>
    <property type="match status" value="1"/>
</dbReference>
<dbReference type="InterPro" id="IPR001680">
    <property type="entry name" value="WD40_rpt"/>
</dbReference>